<accession>A0A1E5USB4</accession>
<evidence type="ECO:0000313" key="1">
    <source>
        <dbReference type="EMBL" id="OEL15779.1"/>
    </source>
</evidence>
<protein>
    <submittedName>
        <fullName evidence="1">Uncharacterized protein</fullName>
    </submittedName>
</protein>
<gene>
    <name evidence="1" type="ORF">BAE44_0023204</name>
</gene>
<comment type="caution">
    <text evidence="1">The sequence shown here is derived from an EMBL/GenBank/DDBJ whole genome shotgun (WGS) entry which is preliminary data.</text>
</comment>
<proteinExistence type="predicted"/>
<keyword evidence="2" id="KW-1185">Reference proteome</keyword>
<dbReference type="Proteomes" id="UP000095767">
    <property type="component" value="Unassembled WGS sequence"/>
</dbReference>
<sequence>MNKCLISKGCAELLKATGDVTSYPYSVTNSTSYSIAVKITSVDQREIVLKFCFEFDCNTCACYCCKNRPKILHCFYTRDQCLRACPACNPKCPPRTLPRAAIMERAMVNVTLCCPELVEGLEAGDTTGHYTNSATNMSSNAIKVNNTSAEESKIYLKFCLEYDCMGVPCYCCDNQVEYCFYTRDDQCFSTCPACNPVCPTRTLLHTTTERAAVNVTL</sequence>
<dbReference type="OrthoDB" id="10463771at2759"/>
<dbReference type="EMBL" id="LWDX02065527">
    <property type="protein sequence ID" value="OEL15779.1"/>
    <property type="molecule type" value="Genomic_DNA"/>
</dbReference>
<reference evidence="1 2" key="1">
    <citation type="submission" date="2016-09" db="EMBL/GenBank/DDBJ databases">
        <title>The draft genome of Dichanthelium oligosanthes: A C3 panicoid grass species.</title>
        <authorList>
            <person name="Studer A.J."/>
            <person name="Schnable J.C."/>
            <person name="Brutnell T.P."/>
        </authorList>
    </citation>
    <scope>NUCLEOTIDE SEQUENCE [LARGE SCALE GENOMIC DNA]</scope>
    <source>
        <strain evidence="2">cv. Kellogg 1175</strain>
        <tissue evidence="1">Leaf</tissue>
    </source>
</reference>
<evidence type="ECO:0000313" key="2">
    <source>
        <dbReference type="Proteomes" id="UP000095767"/>
    </source>
</evidence>
<name>A0A1E5USB4_9POAL</name>
<organism evidence="1 2">
    <name type="scientific">Dichanthelium oligosanthes</name>
    <dbReference type="NCBI Taxonomy" id="888268"/>
    <lineage>
        <taxon>Eukaryota</taxon>
        <taxon>Viridiplantae</taxon>
        <taxon>Streptophyta</taxon>
        <taxon>Embryophyta</taxon>
        <taxon>Tracheophyta</taxon>
        <taxon>Spermatophyta</taxon>
        <taxon>Magnoliopsida</taxon>
        <taxon>Liliopsida</taxon>
        <taxon>Poales</taxon>
        <taxon>Poaceae</taxon>
        <taxon>PACMAD clade</taxon>
        <taxon>Panicoideae</taxon>
        <taxon>Panicodae</taxon>
        <taxon>Paniceae</taxon>
        <taxon>Dichantheliinae</taxon>
        <taxon>Dichanthelium</taxon>
    </lineage>
</organism>
<dbReference type="AlphaFoldDB" id="A0A1E5USB4"/>